<dbReference type="GO" id="GO:0005743">
    <property type="term" value="C:mitochondrial inner membrane"/>
    <property type="evidence" value="ECO:0007669"/>
    <property type="project" value="TreeGrafter"/>
</dbReference>
<dbReference type="Pfam" id="PF00415">
    <property type="entry name" value="RCC1"/>
    <property type="match status" value="1"/>
</dbReference>
<sequence length="154" mass="17114">MSALSRTCRPKAVLIGLVSTVVVLTLFVIIYKIGNSRFRANKDKENNKVVFNFDKLLPKKTKLCFTPTLLPMPLFGANEFNPDVKVVRVEGSFNHLAAITNKGDLYMWGKNTDGCLGLGHRADQYFPFRVCVPAFVRKVSLGINHTIIIGSSLV</sequence>
<keyword evidence="2" id="KW-0812">Transmembrane</keyword>
<dbReference type="Gene3D" id="2.130.10.30">
    <property type="entry name" value="Regulator of chromosome condensation 1/beta-lactamase-inhibitor protein II"/>
    <property type="match status" value="1"/>
</dbReference>
<keyword evidence="2" id="KW-0472">Membrane</keyword>
<dbReference type="InterPro" id="IPR009091">
    <property type="entry name" value="RCC1/BLIP-II"/>
</dbReference>
<feature type="repeat" description="RCC1" evidence="1">
    <location>
        <begin position="103"/>
        <end position="152"/>
    </location>
</feature>
<dbReference type="EMBL" id="OC857455">
    <property type="protein sequence ID" value="CAD7625202.1"/>
    <property type="molecule type" value="Genomic_DNA"/>
</dbReference>
<dbReference type="GO" id="GO:0070131">
    <property type="term" value="P:positive regulation of mitochondrial translation"/>
    <property type="evidence" value="ECO:0007669"/>
    <property type="project" value="TreeGrafter"/>
</dbReference>
<evidence type="ECO:0000313" key="3">
    <source>
        <dbReference type="EMBL" id="CAD7625202.1"/>
    </source>
</evidence>
<dbReference type="PANTHER" id="PTHR46337">
    <property type="entry name" value="RCC1-LIKE G EXCHANGING FACTOR-LIKE PROTEIN"/>
    <property type="match status" value="1"/>
</dbReference>
<gene>
    <name evidence="3" type="ORF">OSB1V03_LOCUS5637</name>
</gene>
<dbReference type="Proteomes" id="UP000759131">
    <property type="component" value="Unassembled WGS sequence"/>
</dbReference>
<dbReference type="GO" id="GO:0019843">
    <property type="term" value="F:rRNA binding"/>
    <property type="evidence" value="ECO:0007669"/>
    <property type="project" value="TreeGrafter"/>
</dbReference>
<dbReference type="EMBL" id="CAJPIZ010002880">
    <property type="protein sequence ID" value="CAG2105632.1"/>
    <property type="molecule type" value="Genomic_DNA"/>
</dbReference>
<evidence type="ECO:0000256" key="1">
    <source>
        <dbReference type="PROSITE-ProRule" id="PRU00235"/>
    </source>
</evidence>
<keyword evidence="2" id="KW-1133">Transmembrane helix</keyword>
<protein>
    <submittedName>
        <fullName evidence="3">Uncharacterized protein</fullName>
    </submittedName>
</protein>
<dbReference type="OrthoDB" id="6504512at2759"/>
<dbReference type="PANTHER" id="PTHR46337:SF1">
    <property type="entry name" value="RCC1-LIKE G EXCHANGING FACTOR-LIKE PROTEIN"/>
    <property type="match status" value="1"/>
</dbReference>
<evidence type="ECO:0000256" key="2">
    <source>
        <dbReference type="SAM" id="Phobius"/>
    </source>
</evidence>
<dbReference type="InterPro" id="IPR000408">
    <property type="entry name" value="Reg_chr_condens"/>
</dbReference>
<reference evidence="3" key="1">
    <citation type="submission" date="2020-11" db="EMBL/GenBank/DDBJ databases">
        <authorList>
            <person name="Tran Van P."/>
        </authorList>
    </citation>
    <scope>NUCLEOTIDE SEQUENCE</scope>
</reference>
<evidence type="ECO:0000313" key="4">
    <source>
        <dbReference type="Proteomes" id="UP000759131"/>
    </source>
</evidence>
<organism evidence="3">
    <name type="scientific">Medioppia subpectinata</name>
    <dbReference type="NCBI Taxonomy" id="1979941"/>
    <lineage>
        <taxon>Eukaryota</taxon>
        <taxon>Metazoa</taxon>
        <taxon>Ecdysozoa</taxon>
        <taxon>Arthropoda</taxon>
        <taxon>Chelicerata</taxon>
        <taxon>Arachnida</taxon>
        <taxon>Acari</taxon>
        <taxon>Acariformes</taxon>
        <taxon>Sarcoptiformes</taxon>
        <taxon>Oribatida</taxon>
        <taxon>Brachypylina</taxon>
        <taxon>Oppioidea</taxon>
        <taxon>Oppiidae</taxon>
        <taxon>Medioppia</taxon>
    </lineage>
</organism>
<dbReference type="GO" id="GO:0005085">
    <property type="term" value="F:guanyl-nucleotide exchange factor activity"/>
    <property type="evidence" value="ECO:0007669"/>
    <property type="project" value="TreeGrafter"/>
</dbReference>
<dbReference type="InterPro" id="IPR053035">
    <property type="entry name" value="Mitochondrial_GEF_domain"/>
</dbReference>
<dbReference type="PROSITE" id="PS50012">
    <property type="entry name" value="RCC1_3"/>
    <property type="match status" value="1"/>
</dbReference>
<feature type="transmembrane region" description="Helical" evidence="2">
    <location>
        <begin position="12"/>
        <end position="34"/>
    </location>
</feature>
<dbReference type="SUPFAM" id="SSF50985">
    <property type="entry name" value="RCC1/BLIP-II"/>
    <property type="match status" value="1"/>
</dbReference>
<proteinExistence type="predicted"/>
<name>A0A7R9PY24_9ACAR</name>
<dbReference type="AlphaFoldDB" id="A0A7R9PY24"/>
<accession>A0A7R9PY24</accession>
<keyword evidence="4" id="KW-1185">Reference proteome</keyword>